<accession>A0A3P3W2V6</accession>
<evidence type="ECO:0000256" key="6">
    <source>
        <dbReference type="ARBA" id="ARBA00022801"/>
    </source>
</evidence>
<proteinExistence type="inferred from homology"/>
<evidence type="ECO:0000256" key="7">
    <source>
        <dbReference type="ARBA" id="ARBA00022833"/>
    </source>
</evidence>
<keyword evidence="9 13" id="KW-0482">Metalloprotease</keyword>
<feature type="transmembrane region" description="Helical" evidence="11">
    <location>
        <begin position="412"/>
        <end position="433"/>
    </location>
</feature>
<reference evidence="13 14" key="1">
    <citation type="submission" date="2018-11" db="EMBL/GenBank/DDBJ databases">
        <title>YIM 102482-1 draft genome.</title>
        <authorList>
            <person name="Li G."/>
            <person name="Jiang Y."/>
        </authorList>
    </citation>
    <scope>NUCLEOTIDE SEQUENCE [LARGE SCALE GENOMIC DNA]</scope>
    <source>
        <strain evidence="13 14">YIM 102482-1</strain>
    </source>
</reference>
<evidence type="ECO:0000256" key="5">
    <source>
        <dbReference type="ARBA" id="ARBA00022692"/>
    </source>
</evidence>
<sequence length="444" mass="47625">MLDIIAFIIGVVIAILGLAISIALHECGHLFFAKKFGVRVPQYMVGFGPTLWSRTKGETEYGIKAIPLGGYVSMIGMYPPRAGEKVGAQSTGFVSQLIEDGRQASAESIPPGEEHRAFYKLPVWKRLLVMFGGPLMNFVVAILCYMIVATGFGVYQPSTTIAGVYQCVATAAERQDPNADDCPEPGPAYAAGLQPGDRVVSVDGTPVTSWDQLQSIIRVSTDQTLAFEVDRGEATLNLEVTPRANEIRVIDDLTGEYVLDEAGEPKTETVGFVGFTSQRERQHESPLYAFELAEMQARGVVNVIITMPQRVADMFAAGFLGAERDPNGPVSVVGVGIITGQIAQQHEVPIVDRAATMVGLVAAVNVALGLMNLIPLPPLDGGHIAAALWDGLRKFFARLFGKPEPAPFDAAILLPVTIVVSGILMLIGALFIFTDIVNPIQLFG</sequence>
<dbReference type="InterPro" id="IPR001478">
    <property type="entry name" value="PDZ"/>
</dbReference>
<dbReference type="AlphaFoldDB" id="A0A3P3W2V6"/>
<evidence type="ECO:0000259" key="12">
    <source>
        <dbReference type="SMART" id="SM00228"/>
    </source>
</evidence>
<evidence type="ECO:0000256" key="11">
    <source>
        <dbReference type="SAM" id="Phobius"/>
    </source>
</evidence>
<dbReference type="RefSeq" id="WP_124968882.1">
    <property type="nucleotide sequence ID" value="NZ_RQVS01000001.1"/>
</dbReference>
<evidence type="ECO:0000256" key="3">
    <source>
        <dbReference type="ARBA" id="ARBA00007931"/>
    </source>
</evidence>
<comment type="caution">
    <text evidence="13">The sequence shown here is derived from an EMBL/GenBank/DDBJ whole genome shotgun (WGS) entry which is preliminary data.</text>
</comment>
<gene>
    <name evidence="13" type="ORF">EG850_00810</name>
</gene>
<evidence type="ECO:0000313" key="14">
    <source>
        <dbReference type="Proteomes" id="UP000274391"/>
    </source>
</evidence>
<feature type="transmembrane region" description="Helical" evidence="11">
    <location>
        <begin position="6"/>
        <end position="25"/>
    </location>
</feature>
<dbReference type="CDD" id="cd23081">
    <property type="entry name" value="cpPDZ_EcRseP-like"/>
    <property type="match status" value="1"/>
</dbReference>
<keyword evidence="6" id="KW-0378">Hydrolase</keyword>
<dbReference type="GO" id="GO:0016020">
    <property type="term" value="C:membrane"/>
    <property type="evidence" value="ECO:0007669"/>
    <property type="project" value="UniProtKB-SubCell"/>
</dbReference>
<comment type="cofactor">
    <cofactor evidence="1">
        <name>Zn(2+)</name>
        <dbReference type="ChEBI" id="CHEBI:29105"/>
    </cofactor>
</comment>
<keyword evidence="8 11" id="KW-1133">Transmembrane helix</keyword>
<dbReference type="SMART" id="SM00228">
    <property type="entry name" value="PDZ"/>
    <property type="match status" value="1"/>
</dbReference>
<dbReference type="Pfam" id="PF17820">
    <property type="entry name" value="PDZ_6"/>
    <property type="match status" value="1"/>
</dbReference>
<dbReference type="PANTHER" id="PTHR42837">
    <property type="entry name" value="REGULATOR OF SIGMA-E PROTEASE RSEP"/>
    <property type="match status" value="1"/>
</dbReference>
<organism evidence="13 14">
    <name type="scientific">Gulosibacter macacae</name>
    <dbReference type="NCBI Taxonomy" id="2488791"/>
    <lineage>
        <taxon>Bacteria</taxon>
        <taxon>Bacillati</taxon>
        <taxon>Actinomycetota</taxon>
        <taxon>Actinomycetes</taxon>
        <taxon>Micrococcales</taxon>
        <taxon>Microbacteriaceae</taxon>
        <taxon>Gulosibacter</taxon>
    </lineage>
</organism>
<dbReference type="InterPro" id="IPR041489">
    <property type="entry name" value="PDZ_6"/>
</dbReference>
<dbReference type="EMBL" id="RQVS01000001">
    <property type="protein sequence ID" value="RRJ88718.1"/>
    <property type="molecule type" value="Genomic_DNA"/>
</dbReference>
<keyword evidence="5 11" id="KW-0812">Transmembrane</keyword>
<evidence type="ECO:0000256" key="1">
    <source>
        <dbReference type="ARBA" id="ARBA00001947"/>
    </source>
</evidence>
<dbReference type="OrthoDB" id="9782003at2"/>
<protein>
    <submittedName>
        <fullName evidence="13">RIP metalloprotease</fullName>
    </submittedName>
</protein>
<evidence type="ECO:0000256" key="2">
    <source>
        <dbReference type="ARBA" id="ARBA00004141"/>
    </source>
</evidence>
<dbReference type="Proteomes" id="UP000274391">
    <property type="component" value="Unassembled WGS sequence"/>
</dbReference>
<keyword evidence="14" id="KW-1185">Reference proteome</keyword>
<dbReference type="Pfam" id="PF02163">
    <property type="entry name" value="Peptidase_M50"/>
    <property type="match status" value="1"/>
</dbReference>
<dbReference type="Gene3D" id="2.30.42.10">
    <property type="match status" value="1"/>
</dbReference>
<dbReference type="InterPro" id="IPR008915">
    <property type="entry name" value="Peptidase_M50"/>
</dbReference>
<dbReference type="SUPFAM" id="SSF50156">
    <property type="entry name" value="PDZ domain-like"/>
    <property type="match status" value="1"/>
</dbReference>
<comment type="similarity">
    <text evidence="3">Belongs to the peptidase M50B family.</text>
</comment>
<dbReference type="InterPro" id="IPR004387">
    <property type="entry name" value="Pept_M50_Zn"/>
</dbReference>
<feature type="transmembrane region" description="Helical" evidence="11">
    <location>
        <begin position="127"/>
        <end position="148"/>
    </location>
</feature>
<evidence type="ECO:0000256" key="9">
    <source>
        <dbReference type="ARBA" id="ARBA00023049"/>
    </source>
</evidence>
<dbReference type="GO" id="GO:0004222">
    <property type="term" value="F:metalloendopeptidase activity"/>
    <property type="evidence" value="ECO:0007669"/>
    <property type="project" value="InterPro"/>
</dbReference>
<keyword evidence="4 13" id="KW-0645">Protease</keyword>
<feature type="domain" description="PDZ" evidence="12">
    <location>
        <begin position="150"/>
        <end position="233"/>
    </location>
</feature>
<dbReference type="PANTHER" id="PTHR42837:SF2">
    <property type="entry name" value="MEMBRANE METALLOPROTEASE ARASP2, CHLOROPLASTIC-RELATED"/>
    <property type="match status" value="1"/>
</dbReference>
<evidence type="ECO:0000256" key="10">
    <source>
        <dbReference type="ARBA" id="ARBA00023136"/>
    </source>
</evidence>
<evidence type="ECO:0000256" key="4">
    <source>
        <dbReference type="ARBA" id="ARBA00022670"/>
    </source>
</evidence>
<name>A0A3P3W2V6_9MICO</name>
<dbReference type="GO" id="GO:0006508">
    <property type="term" value="P:proteolysis"/>
    <property type="evidence" value="ECO:0007669"/>
    <property type="project" value="UniProtKB-KW"/>
</dbReference>
<evidence type="ECO:0000313" key="13">
    <source>
        <dbReference type="EMBL" id="RRJ88718.1"/>
    </source>
</evidence>
<keyword evidence="7" id="KW-0862">Zinc</keyword>
<dbReference type="CDD" id="cd06163">
    <property type="entry name" value="S2P-M50_PDZ_RseP-like"/>
    <property type="match status" value="1"/>
</dbReference>
<keyword evidence="10 11" id="KW-0472">Membrane</keyword>
<evidence type="ECO:0000256" key="8">
    <source>
        <dbReference type="ARBA" id="ARBA00022989"/>
    </source>
</evidence>
<dbReference type="InterPro" id="IPR036034">
    <property type="entry name" value="PDZ_sf"/>
</dbReference>
<comment type="subcellular location">
    <subcellularLocation>
        <location evidence="2">Membrane</location>
        <topology evidence="2">Multi-pass membrane protein</topology>
    </subcellularLocation>
</comment>